<dbReference type="InterPro" id="IPR036291">
    <property type="entry name" value="NAD(P)-bd_dom_sf"/>
</dbReference>
<evidence type="ECO:0000313" key="7">
    <source>
        <dbReference type="EMBL" id="BBH87174.1"/>
    </source>
</evidence>
<dbReference type="GO" id="GO:0051287">
    <property type="term" value="F:NAD binding"/>
    <property type="evidence" value="ECO:0007669"/>
    <property type="project" value="InterPro"/>
</dbReference>
<dbReference type="Pfam" id="PF02826">
    <property type="entry name" value="2-Hacid_dh_C"/>
    <property type="match status" value="1"/>
</dbReference>
<dbReference type="InterPro" id="IPR006139">
    <property type="entry name" value="D-isomer_2_OHA_DH_cat_dom"/>
</dbReference>
<proteinExistence type="inferred from homology"/>
<accession>A0A455SPW8</accession>
<reference evidence="7" key="1">
    <citation type="submission" date="2018-12" db="EMBL/GenBank/DDBJ databases">
        <title>Novel natural products biosynthetic potential of the class Ktedonobacteria.</title>
        <authorList>
            <person name="Zheng Y."/>
            <person name="Saitou A."/>
            <person name="Wang C.M."/>
            <person name="Toyoda A."/>
            <person name="Minakuchi Y."/>
            <person name="Sekiguchi Y."/>
            <person name="Ueda K."/>
            <person name="Takano H."/>
            <person name="Sakai Y."/>
            <person name="Yokota A."/>
            <person name="Yabe S."/>
        </authorList>
    </citation>
    <scope>NUCLEOTIDE SEQUENCE</scope>
    <source>
        <strain evidence="7">COM3</strain>
    </source>
</reference>
<evidence type="ECO:0000256" key="3">
    <source>
        <dbReference type="ARBA" id="ARBA00023027"/>
    </source>
</evidence>
<evidence type="ECO:0000259" key="5">
    <source>
        <dbReference type="Pfam" id="PF00389"/>
    </source>
</evidence>
<evidence type="ECO:0000256" key="2">
    <source>
        <dbReference type="ARBA" id="ARBA00023002"/>
    </source>
</evidence>
<sequence>MKHNTSPVLALATGIHKADAEHLHQALGPTFPLLCTEGSIESINPETLSQVQILLPFIHPTIGPAEMEAMPRLRLIATRSTGYDHIDLQAATQRGILVANVPGYGETAVAEYTFGLLLTVSRKLHLAYRSVQQASEPTRQLQGFDLYGKTLGVIGAGAIGLHVIRIARGFGMQVLAYDVMPNRIFAEVLGFLYVPLDELLASSDVVSLHAPALPSTYHLLNTETFRKMKRGALLINTARGSLVETEALLWALDNGILRGAGLDTLEDEDDLQHLEQALSPARQQSVQHNQALMSHDNVVVTPHMAFNSIEAVHRILNTSAANVLAFLRHQPQNLVTQEKNASI</sequence>
<evidence type="ECO:0000256" key="1">
    <source>
        <dbReference type="ARBA" id="ARBA00005854"/>
    </source>
</evidence>
<dbReference type="PROSITE" id="PS00671">
    <property type="entry name" value="D_2_HYDROXYACID_DH_3"/>
    <property type="match status" value="1"/>
</dbReference>
<dbReference type="AlphaFoldDB" id="A0A455SPW8"/>
<gene>
    <name evidence="7" type="primary">ldhA_2</name>
    <name evidence="7" type="ORF">KTC_19250</name>
</gene>
<feature type="domain" description="D-isomer specific 2-hydroxyacid dehydrogenase catalytic" evidence="5">
    <location>
        <begin position="35"/>
        <end position="334"/>
    </location>
</feature>
<name>A0A455SPW8_9CHLR</name>
<dbReference type="InterPro" id="IPR006140">
    <property type="entry name" value="D-isomer_DH_NAD-bd"/>
</dbReference>
<dbReference type="PANTHER" id="PTHR43026">
    <property type="entry name" value="2-HYDROXYACID DEHYDROGENASE HOMOLOG 1-RELATED"/>
    <property type="match status" value="1"/>
</dbReference>
<dbReference type="InterPro" id="IPR029752">
    <property type="entry name" value="D-isomer_DH_CS1"/>
</dbReference>
<organism evidence="7">
    <name type="scientific">Thermosporothrix sp. COM3</name>
    <dbReference type="NCBI Taxonomy" id="2490863"/>
    <lineage>
        <taxon>Bacteria</taxon>
        <taxon>Bacillati</taxon>
        <taxon>Chloroflexota</taxon>
        <taxon>Ktedonobacteria</taxon>
        <taxon>Ktedonobacterales</taxon>
        <taxon>Thermosporotrichaceae</taxon>
        <taxon>Thermosporothrix</taxon>
    </lineage>
</organism>
<evidence type="ECO:0000259" key="6">
    <source>
        <dbReference type="Pfam" id="PF02826"/>
    </source>
</evidence>
<dbReference type="Pfam" id="PF00389">
    <property type="entry name" value="2-Hacid_dh"/>
    <property type="match status" value="1"/>
</dbReference>
<dbReference type="EMBL" id="AP019376">
    <property type="protein sequence ID" value="BBH87174.1"/>
    <property type="molecule type" value="Genomic_DNA"/>
</dbReference>
<dbReference type="SUPFAM" id="SSF51735">
    <property type="entry name" value="NAD(P)-binding Rossmann-fold domains"/>
    <property type="match status" value="1"/>
</dbReference>
<protein>
    <submittedName>
        <fullName evidence="7">Lactate dehydrogenase</fullName>
    </submittedName>
</protein>
<keyword evidence="3" id="KW-0520">NAD</keyword>
<dbReference type="InterPro" id="IPR058205">
    <property type="entry name" value="D-LDH-like"/>
</dbReference>
<comment type="similarity">
    <text evidence="1 4">Belongs to the D-isomer specific 2-hydroxyacid dehydrogenase family.</text>
</comment>
<dbReference type="Gene3D" id="3.40.50.720">
    <property type="entry name" value="NAD(P)-binding Rossmann-like Domain"/>
    <property type="match status" value="2"/>
</dbReference>
<evidence type="ECO:0000256" key="4">
    <source>
        <dbReference type="RuleBase" id="RU003719"/>
    </source>
</evidence>
<dbReference type="PROSITE" id="PS00065">
    <property type="entry name" value="D_2_HYDROXYACID_DH_1"/>
    <property type="match status" value="1"/>
</dbReference>
<keyword evidence="2 4" id="KW-0560">Oxidoreductase</keyword>
<feature type="domain" description="D-isomer specific 2-hydroxyacid dehydrogenase NAD-binding" evidence="6">
    <location>
        <begin position="114"/>
        <end position="305"/>
    </location>
</feature>
<dbReference type="PROSITE" id="PS00670">
    <property type="entry name" value="D_2_HYDROXYACID_DH_2"/>
    <property type="match status" value="1"/>
</dbReference>
<dbReference type="SUPFAM" id="SSF52283">
    <property type="entry name" value="Formate/glycerate dehydrogenase catalytic domain-like"/>
    <property type="match status" value="1"/>
</dbReference>
<dbReference type="GO" id="GO:0008720">
    <property type="term" value="F:D-lactate dehydrogenase (NAD+) activity"/>
    <property type="evidence" value="ECO:0007669"/>
    <property type="project" value="TreeGrafter"/>
</dbReference>
<dbReference type="InterPro" id="IPR029753">
    <property type="entry name" value="D-isomer_DH_CS"/>
</dbReference>
<dbReference type="PANTHER" id="PTHR43026:SF1">
    <property type="entry name" value="2-HYDROXYACID DEHYDROGENASE HOMOLOG 1-RELATED"/>
    <property type="match status" value="1"/>
</dbReference>